<keyword evidence="8" id="KW-1185">Reference proteome</keyword>
<evidence type="ECO:0000256" key="2">
    <source>
        <dbReference type="ARBA" id="ARBA00022692"/>
    </source>
</evidence>
<organism evidence="7 8">
    <name type="scientific">Tenacibaculum platacis</name>
    <dbReference type="NCBI Taxonomy" id="3137852"/>
    <lineage>
        <taxon>Bacteria</taxon>
        <taxon>Pseudomonadati</taxon>
        <taxon>Bacteroidota</taxon>
        <taxon>Flavobacteriia</taxon>
        <taxon>Flavobacteriales</taxon>
        <taxon>Flavobacteriaceae</taxon>
        <taxon>Tenacibaculum</taxon>
    </lineage>
</organism>
<dbReference type="EMBL" id="CAXIXY010000003">
    <property type="protein sequence ID" value="CAL2080122.1"/>
    <property type="molecule type" value="Genomic_DNA"/>
</dbReference>
<feature type="transmembrane region" description="Helical" evidence="5">
    <location>
        <begin position="213"/>
        <end position="234"/>
    </location>
</feature>
<dbReference type="Proteomes" id="UP001497416">
    <property type="component" value="Unassembled WGS sequence"/>
</dbReference>
<evidence type="ECO:0000259" key="6">
    <source>
        <dbReference type="Pfam" id="PF04932"/>
    </source>
</evidence>
<dbReference type="InterPro" id="IPR051533">
    <property type="entry name" value="WaaL-like"/>
</dbReference>
<name>A0ABM9NV44_9FLAO</name>
<evidence type="ECO:0000256" key="3">
    <source>
        <dbReference type="ARBA" id="ARBA00022989"/>
    </source>
</evidence>
<evidence type="ECO:0000313" key="7">
    <source>
        <dbReference type="EMBL" id="CAL2080122.1"/>
    </source>
</evidence>
<evidence type="ECO:0000256" key="1">
    <source>
        <dbReference type="ARBA" id="ARBA00004141"/>
    </source>
</evidence>
<feature type="transmembrane region" description="Helical" evidence="5">
    <location>
        <begin position="174"/>
        <end position="207"/>
    </location>
</feature>
<protein>
    <submittedName>
        <fullName evidence="7">O-antigen ligase family protein</fullName>
    </submittedName>
</protein>
<dbReference type="PANTHER" id="PTHR37422:SF13">
    <property type="entry name" value="LIPOPOLYSACCHARIDE BIOSYNTHESIS PROTEIN PA4999-RELATED"/>
    <property type="match status" value="1"/>
</dbReference>
<dbReference type="GO" id="GO:0016874">
    <property type="term" value="F:ligase activity"/>
    <property type="evidence" value="ECO:0007669"/>
    <property type="project" value="UniProtKB-KW"/>
</dbReference>
<comment type="caution">
    <text evidence="7">The sequence shown here is derived from an EMBL/GenBank/DDBJ whole genome shotgun (WGS) entry which is preliminary data.</text>
</comment>
<feature type="transmembrane region" description="Helical" evidence="5">
    <location>
        <begin position="49"/>
        <end position="67"/>
    </location>
</feature>
<gene>
    <name evidence="7" type="ORF">T190607A01A_10976</name>
</gene>
<feature type="transmembrane region" description="Helical" evidence="5">
    <location>
        <begin position="73"/>
        <end position="92"/>
    </location>
</feature>
<proteinExistence type="predicted"/>
<feature type="domain" description="O-antigen ligase-related" evidence="6">
    <location>
        <begin position="178"/>
        <end position="327"/>
    </location>
</feature>
<evidence type="ECO:0000313" key="8">
    <source>
        <dbReference type="Proteomes" id="UP001497416"/>
    </source>
</evidence>
<dbReference type="RefSeq" id="WP_348710729.1">
    <property type="nucleotide sequence ID" value="NZ_CAXIXY010000003.1"/>
</dbReference>
<feature type="transmembrane region" description="Helical" evidence="5">
    <location>
        <begin position="104"/>
        <end position="126"/>
    </location>
</feature>
<dbReference type="InterPro" id="IPR007016">
    <property type="entry name" value="O-antigen_ligase-rel_domated"/>
</dbReference>
<comment type="subcellular location">
    <subcellularLocation>
        <location evidence="1">Membrane</location>
        <topology evidence="1">Multi-pass membrane protein</topology>
    </subcellularLocation>
</comment>
<feature type="transmembrane region" description="Helical" evidence="5">
    <location>
        <begin position="150"/>
        <end position="167"/>
    </location>
</feature>
<keyword evidence="2 5" id="KW-0812">Transmembrane</keyword>
<feature type="transmembrane region" description="Helical" evidence="5">
    <location>
        <begin position="366"/>
        <end position="386"/>
    </location>
</feature>
<evidence type="ECO:0000256" key="5">
    <source>
        <dbReference type="SAM" id="Phobius"/>
    </source>
</evidence>
<keyword evidence="7" id="KW-0436">Ligase</keyword>
<dbReference type="PANTHER" id="PTHR37422">
    <property type="entry name" value="TEICHURONIC ACID BIOSYNTHESIS PROTEIN TUAE"/>
    <property type="match status" value="1"/>
</dbReference>
<evidence type="ECO:0000256" key="4">
    <source>
        <dbReference type="ARBA" id="ARBA00023136"/>
    </source>
</evidence>
<sequence length="389" mass="45592">MNQKIKLVQRYVVYVLFFFLPTWRLIHNICLALLFVLPPYKFEIKKKTLLIGTPVVFLVYLLINALAQGNFNVELSNILKIIPIILVPFVLLKDDEKTIENALLVLLIGILSMQLISIYGITNYFLTSDKIGRDLTNYVKLNEILRFERPYLGFFSAINILLSYIFFKKYKKWYFVITAIISLCFIIYISARLALILAGIYIVWILWREMKNLKLKVIVFGLMGLTVGGVTLNYNSSIKKRFSQIKEDSRTIIWGGAAEQLSSSKDYLIGNSSLKQTRQYLLEYYKRYEHFNDIEIRNRFIKNNYNTHNQFLNELVRGGFIGLILFCLPIIYGFFINFKLKNYTNILLLISLSMFMLVENLLERQIGIYTIGIVLTITNFKNIFYFKEK</sequence>
<accession>A0ABM9NV44</accession>
<feature type="transmembrane region" description="Helical" evidence="5">
    <location>
        <begin position="315"/>
        <end position="336"/>
    </location>
</feature>
<feature type="transmembrane region" description="Helical" evidence="5">
    <location>
        <begin position="12"/>
        <end position="37"/>
    </location>
</feature>
<keyword evidence="3 5" id="KW-1133">Transmembrane helix</keyword>
<keyword evidence="4 5" id="KW-0472">Membrane</keyword>
<dbReference type="Pfam" id="PF04932">
    <property type="entry name" value="Wzy_C"/>
    <property type="match status" value="1"/>
</dbReference>
<reference evidence="7 8" key="1">
    <citation type="submission" date="2024-05" db="EMBL/GenBank/DDBJ databases">
        <authorList>
            <person name="Duchaud E."/>
        </authorList>
    </citation>
    <scope>NUCLEOTIDE SEQUENCE [LARGE SCALE GENOMIC DNA]</scope>
    <source>
        <strain evidence="7">Ena-SAMPLE-TAB-13-05-2024-13:56:06:370-140302</strain>
    </source>
</reference>